<dbReference type="EMBL" id="ML732864">
    <property type="protein sequence ID" value="KAB8268623.1"/>
    <property type="molecule type" value="Genomic_DNA"/>
</dbReference>
<keyword evidence="1" id="KW-0472">Membrane</keyword>
<evidence type="ECO:0000313" key="3">
    <source>
        <dbReference type="Proteomes" id="UP000326289"/>
    </source>
</evidence>
<protein>
    <submittedName>
        <fullName evidence="2">Uncharacterized protein</fullName>
    </submittedName>
</protein>
<dbReference type="Proteomes" id="UP000326289">
    <property type="component" value="Unassembled WGS sequence"/>
</dbReference>
<proteinExistence type="predicted"/>
<organism evidence="2 3">
    <name type="scientific">Aspergillus minisclerotigenes</name>
    <dbReference type="NCBI Taxonomy" id="656917"/>
    <lineage>
        <taxon>Eukaryota</taxon>
        <taxon>Fungi</taxon>
        <taxon>Dikarya</taxon>
        <taxon>Ascomycota</taxon>
        <taxon>Pezizomycotina</taxon>
        <taxon>Eurotiomycetes</taxon>
        <taxon>Eurotiomycetidae</taxon>
        <taxon>Eurotiales</taxon>
        <taxon>Aspergillaceae</taxon>
        <taxon>Aspergillus</taxon>
        <taxon>Aspergillus subgen. Circumdati</taxon>
    </lineage>
</organism>
<dbReference type="AlphaFoldDB" id="A0A5N6ITU5"/>
<evidence type="ECO:0000313" key="2">
    <source>
        <dbReference type="EMBL" id="KAB8268623.1"/>
    </source>
</evidence>
<feature type="transmembrane region" description="Helical" evidence="1">
    <location>
        <begin position="41"/>
        <end position="63"/>
    </location>
</feature>
<keyword evidence="1" id="KW-1133">Transmembrane helix</keyword>
<sequence>MQTCDPQSTNTHLIDLIFLPSLLHFIKADIFFSFLSCSTSIIHMRCLIMYLAHLITDLVVRLISIWRTMNIKKDIEYQNCGALGTRAPLTTTMDMLISSTLLEGHQTGIAVFGHSVTFVVRAQFLIDYKSPSLC</sequence>
<name>A0A5N6ITU5_9EURO</name>
<keyword evidence="3" id="KW-1185">Reference proteome</keyword>
<reference evidence="2 3" key="1">
    <citation type="submission" date="2019-04" db="EMBL/GenBank/DDBJ databases">
        <title>Fungal friends and foes A comparative genomics study of 23 Aspergillus species from section Flavi.</title>
        <authorList>
            <consortium name="DOE Joint Genome Institute"/>
            <person name="Kjaerbolling I."/>
            <person name="Vesth T.C."/>
            <person name="Frisvad J.C."/>
            <person name="Nybo J.L."/>
            <person name="Theobald S."/>
            <person name="Kildgaard S."/>
            <person name="Petersen T.I."/>
            <person name="Kuo A."/>
            <person name="Sato A."/>
            <person name="Lyhne E.K."/>
            <person name="Kogle M.E."/>
            <person name="Wiebenga A."/>
            <person name="Kun R.S."/>
            <person name="Lubbers R.J."/>
            <person name="Makela M.R."/>
            <person name="Barry K."/>
            <person name="Chovatia M."/>
            <person name="Clum A."/>
            <person name="Daum C."/>
            <person name="Haridas S."/>
            <person name="He G."/>
            <person name="LaButti K."/>
            <person name="Lipzen A."/>
            <person name="Mondo S."/>
            <person name="Pangilinan J."/>
            <person name="Riley R."/>
            <person name="Salamov A."/>
            <person name="Simmons B.A."/>
            <person name="Magnuson J.K."/>
            <person name="Henrissat B."/>
            <person name="Mortensen U.H."/>
            <person name="Larsen T.O."/>
            <person name="De vries R.P."/>
            <person name="Grigoriev I.V."/>
            <person name="Machida M."/>
            <person name="Baker S.E."/>
            <person name="Andersen M.R."/>
        </authorList>
    </citation>
    <scope>NUCLEOTIDE SEQUENCE [LARGE SCALE GENOMIC DNA]</scope>
    <source>
        <strain evidence="2 3">CBS 117635</strain>
    </source>
</reference>
<feature type="transmembrane region" description="Helical" evidence="1">
    <location>
        <begin position="12"/>
        <end position="35"/>
    </location>
</feature>
<keyword evidence="1" id="KW-0812">Transmembrane</keyword>
<gene>
    <name evidence="2" type="ORF">BDV30DRAFT_218033</name>
</gene>
<evidence type="ECO:0000256" key="1">
    <source>
        <dbReference type="SAM" id="Phobius"/>
    </source>
</evidence>
<accession>A0A5N6ITU5</accession>